<dbReference type="EMBL" id="JABSTQ010011452">
    <property type="protein sequence ID" value="KAG0411203.1"/>
    <property type="molecule type" value="Genomic_DNA"/>
</dbReference>
<sequence length="873" mass="94266">MLGAMSSLLIFALLVGVASAQDGSALTSTLANVSCAVVSTELWCRGHQLLMSVMPLIDKELGVPRNETVDTVEITVSSLHLLENGSLSSASLQTLRVLESNLTEVAPGAFVGVASLRHLDLSDNELASVPTAALQDLANLQSFKLARNRIVELASDSFDNVISLVELDLRQNSISSVANGTFSHLPSLLTLELSGNNLTTFNSSLFGNATLQNLTLAFNRLESVSLNASLGSIESLDLARNELRDQGVVLNLSKLVFLDLSHNSLKKLDFLQPLTSLVNLSVAHNLLSSLSPDWLSTLRKLKMLDVSYCKITYVAAGTFASLRDLMTLNLAGNGINIVDSKAFVKLTSLKSLNLSNNKLTYLNWNHTQDLMALEFADLSHNNIEYIFTGAFESSPRLRSVLLTGSLLDCGCELLGFSRLLKGPTFTKEAVSSAMCDDGSTTVAEFDFDSLCKATEQTTVLTTPSSTSPSTAMPTATTTESSTATQTPPGQTLQPTSLITAVLSTAVPPVTVVPFRGRITLVHTELVDDELSLTWNAFSANAPLAEFTCFLSVGIVESSYRTNLTGSCPPDSRNRTFVILNVQPAQRYEICLTIVKDRTRVAENCTNVNTTDLLRPTMKNPLTRKIETTATQNSEEPETTTTMLRFDATVSPVSNATKAATDTAATPDDDDFRYRLTFRTDLSEPDELVVTWWLSPATRKVPNCRFNVTVLENKDVLTRTEVFCSLGGQLSVGHVDPRNDYDVCFSAGSFDLPADCRQIPTTKLGSVHAAGSLSSSTSRGRSGAVGIPVALLVMIAAMVLIAVIAAVLLVYRKRQRRVVARRKVGESVFHLQMNRRSGSYQVQPAAAEGRPVTSCSTSQDGGKMSQRSSSVDEV</sequence>
<keyword evidence="2" id="KW-1185">Reference proteome</keyword>
<accession>A0AC60NVN3</accession>
<organism evidence="1 2">
    <name type="scientific">Ixodes persulcatus</name>
    <name type="common">Taiga tick</name>
    <dbReference type="NCBI Taxonomy" id="34615"/>
    <lineage>
        <taxon>Eukaryota</taxon>
        <taxon>Metazoa</taxon>
        <taxon>Ecdysozoa</taxon>
        <taxon>Arthropoda</taxon>
        <taxon>Chelicerata</taxon>
        <taxon>Arachnida</taxon>
        <taxon>Acari</taxon>
        <taxon>Parasitiformes</taxon>
        <taxon>Ixodida</taxon>
        <taxon>Ixodoidea</taxon>
        <taxon>Ixodidae</taxon>
        <taxon>Ixodinae</taxon>
        <taxon>Ixodes</taxon>
    </lineage>
</organism>
<gene>
    <name evidence="1" type="ORF">HPB47_011668</name>
</gene>
<dbReference type="Proteomes" id="UP000805193">
    <property type="component" value="Unassembled WGS sequence"/>
</dbReference>
<evidence type="ECO:0000313" key="1">
    <source>
        <dbReference type="EMBL" id="KAG0411203.1"/>
    </source>
</evidence>
<comment type="caution">
    <text evidence="1">The sequence shown here is derived from an EMBL/GenBank/DDBJ whole genome shotgun (WGS) entry which is preliminary data.</text>
</comment>
<name>A0AC60NVN3_IXOPE</name>
<proteinExistence type="predicted"/>
<evidence type="ECO:0000313" key="2">
    <source>
        <dbReference type="Proteomes" id="UP000805193"/>
    </source>
</evidence>
<protein>
    <submittedName>
        <fullName evidence="1">Uncharacterized protein</fullName>
    </submittedName>
</protein>
<reference evidence="1 2" key="1">
    <citation type="journal article" date="2020" name="Cell">
        <title>Large-Scale Comparative Analyses of Tick Genomes Elucidate Their Genetic Diversity and Vector Capacities.</title>
        <authorList>
            <consortium name="Tick Genome and Microbiome Consortium (TIGMIC)"/>
            <person name="Jia N."/>
            <person name="Wang J."/>
            <person name="Shi W."/>
            <person name="Du L."/>
            <person name="Sun Y."/>
            <person name="Zhan W."/>
            <person name="Jiang J.F."/>
            <person name="Wang Q."/>
            <person name="Zhang B."/>
            <person name="Ji P."/>
            <person name="Bell-Sakyi L."/>
            <person name="Cui X.M."/>
            <person name="Yuan T.T."/>
            <person name="Jiang B.G."/>
            <person name="Yang W.F."/>
            <person name="Lam T.T."/>
            <person name="Chang Q.C."/>
            <person name="Ding S.J."/>
            <person name="Wang X.J."/>
            <person name="Zhu J.G."/>
            <person name="Ruan X.D."/>
            <person name="Zhao L."/>
            <person name="Wei J.T."/>
            <person name="Ye R.Z."/>
            <person name="Que T.C."/>
            <person name="Du C.H."/>
            <person name="Zhou Y.H."/>
            <person name="Cheng J.X."/>
            <person name="Dai P.F."/>
            <person name="Guo W.B."/>
            <person name="Han X.H."/>
            <person name="Huang E.J."/>
            <person name="Li L.F."/>
            <person name="Wei W."/>
            <person name="Gao Y.C."/>
            <person name="Liu J.Z."/>
            <person name="Shao H.Z."/>
            <person name="Wang X."/>
            <person name="Wang C.C."/>
            <person name="Yang T.C."/>
            <person name="Huo Q.B."/>
            <person name="Li W."/>
            <person name="Chen H.Y."/>
            <person name="Chen S.E."/>
            <person name="Zhou L.G."/>
            <person name="Ni X.B."/>
            <person name="Tian J.H."/>
            <person name="Sheng Y."/>
            <person name="Liu T."/>
            <person name="Pan Y.S."/>
            <person name="Xia L.Y."/>
            <person name="Li J."/>
            <person name="Zhao F."/>
            <person name="Cao W.C."/>
        </authorList>
    </citation>
    <scope>NUCLEOTIDE SEQUENCE [LARGE SCALE GENOMIC DNA]</scope>
    <source>
        <strain evidence="1">Iper-2018</strain>
    </source>
</reference>